<name>A0AAU7ZY36_9FLAO</name>
<keyword evidence="4 6" id="KW-0479">Metal-binding</keyword>
<dbReference type="GO" id="GO:0070006">
    <property type="term" value="F:metalloaminopeptidase activity"/>
    <property type="evidence" value="ECO:0007669"/>
    <property type="project" value="InterPro"/>
</dbReference>
<dbReference type="PANTHER" id="PTHR43330:SF27">
    <property type="entry name" value="METHIONINE AMINOPEPTIDASE"/>
    <property type="match status" value="1"/>
</dbReference>
<evidence type="ECO:0000256" key="5">
    <source>
        <dbReference type="ARBA" id="ARBA00022801"/>
    </source>
</evidence>
<dbReference type="Gene3D" id="3.90.230.10">
    <property type="entry name" value="Creatinase/methionine aminopeptidase superfamily"/>
    <property type="match status" value="1"/>
</dbReference>
<protein>
    <recommendedName>
        <fullName evidence="6">Methionine aminopeptidase</fullName>
        <ecNumber evidence="6">3.4.11.18</ecNumber>
    </recommendedName>
</protein>
<dbReference type="InterPro" id="IPR000994">
    <property type="entry name" value="Pept_M24"/>
</dbReference>
<comment type="catalytic activity">
    <reaction evidence="6">
        <text>Release of N-terminal amino acids, preferentially methionine, from peptides and arylamides.</text>
        <dbReference type="EC" id="3.4.11.18"/>
    </reaction>
</comment>
<organism evidence="8">
    <name type="scientific">Candidatus Shikimatogenerans sp. Ttur</name>
    <dbReference type="NCBI Taxonomy" id="3158569"/>
    <lineage>
        <taxon>Bacteria</taxon>
        <taxon>Pseudomonadati</taxon>
        <taxon>Bacteroidota</taxon>
        <taxon>Flavobacteriia</taxon>
        <taxon>Flavobacteriales</taxon>
        <taxon>Candidatus Shikimatogenerans</taxon>
    </lineage>
</organism>
<accession>A0AAU7ZY36</accession>
<dbReference type="EMBL" id="CP158689">
    <property type="protein sequence ID" value="XCC45283.1"/>
    <property type="molecule type" value="Genomic_DNA"/>
</dbReference>
<feature type="domain" description="Peptidase M24" evidence="7">
    <location>
        <begin position="7"/>
        <end position="200"/>
    </location>
</feature>
<dbReference type="GO" id="GO:0046872">
    <property type="term" value="F:metal ion binding"/>
    <property type="evidence" value="ECO:0007669"/>
    <property type="project" value="UniProtKB-KW"/>
</dbReference>
<dbReference type="GO" id="GO:0006508">
    <property type="term" value="P:proteolysis"/>
    <property type="evidence" value="ECO:0007669"/>
    <property type="project" value="UniProtKB-KW"/>
</dbReference>
<keyword evidence="5 8" id="KW-0378">Hydrolase</keyword>
<evidence type="ECO:0000256" key="1">
    <source>
        <dbReference type="ARBA" id="ARBA00002521"/>
    </source>
</evidence>
<proteinExistence type="inferred from homology"/>
<dbReference type="PROSITE" id="PS00680">
    <property type="entry name" value="MAP_1"/>
    <property type="match status" value="1"/>
</dbReference>
<keyword evidence="3 6" id="KW-0645">Protease</keyword>
<reference evidence="8" key="1">
    <citation type="submission" date="2024-06" db="EMBL/GenBank/DDBJ databases">
        <title>Diversity, functionality, and evolutionary history of bacterial symbionts in false click beetles (Coleoptera, Throscidae).</title>
        <authorList>
            <person name="Wierz J.C."/>
            <person name="Malm H."/>
            <person name="Kaltenpoth M."/>
            <person name="Engl T."/>
        </authorList>
    </citation>
    <scope>NUCLEOTIDE SEQUENCE</scope>
    <source>
        <strain evidence="8">Ttur</strain>
    </source>
</reference>
<keyword evidence="2 6" id="KW-0031">Aminopeptidase</keyword>
<evidence type="ECO:0000256" key="4">
    <source>
        <dbReference type="ARBA" id="ARBA00022723"/>
    </source>
</evidence>
<dbReference type="Pfam" id="PF00557">
    <property type="entry name" value="Peptidase_M24"/>
    <property type="match status" value="1"/>
</dbReference>
<dbReference type="EC" id="3.4.11.18" evidence="6"/>
<dbReference type="InterPro" id="IPR002467">
    <property type="entry name" value="Pept_M24A_MAP1"/>
</dbReference>
<dbReference type="GO" id="GO:0005829">
    <property type="term" value="C:cytosol"/>
    <property type="evidence" value="ECO:0007669"/>
    <property type="project" value="TreeGrafter"/>
</dbReference>
<evidence type="ECO:0000256" key="6">
    <source>
        <dbReference type="RuleBase" id="RU003653"/>
    </source>
</evidence>
<dbReference type="NCBIfam" id="TIGR00500">
    <property type="entry name" value="met_pdase_I"/>
    <property type="match status" value="1"/>
</dbReference>
<evidence type="ECO:0000256" key="3">
    <source>
        <dbReference type="ARBA" id="ARBA00022670"/>
    </source>
</evidence>
<sequence>MNKKLKLMSKSSLFTSKLLGVLSNYIKSGVTGLFLNKISEEFINDNKIKSAFLNYNNYPFNICVSINNEIIHGIPNNRCFKEGDIVTIDCGVIYKKYYSDCAYTFFIGNINKQNMKLIKITKRCLYKAIKQCKNNNYINNIGNIINKYIVNNNFNVVINYCGHGIGKKLHKYPLIYNYGKKNTGKKLKKGMFISIEPIVTIGNSDNYISKNK</sequence>
<comment type="cofactor">
    <cofactor evidence="6">
        <name>Co(2+)</name>
        <dbReference type="ChEBI" id="CHEBI:48828"/>
    </cofactor>
    <cofactor evidence="6">
        <name>Zn(2+)</name>
        <dbReference type="ChEBI" id="CHEBI:29105"/>
    </cofactor>
    <cofactor evidence="6">
        <name>Mn(2+)</name>
        <dbReference type="ChEBI" id="CHEBI:29035"/>
    </cofactor>
    <cofactor evidence="6">
        <name>Fe(2+)</name>
        <dbReference type="ChEBI" id="CHEBI:29033"/>
    </cofactor>
    <text evidence="6">Binds 2 divalent metal cations per subunit. Has a high-affinity and a low affinity metal-binding site. The true nature of the physiological cofactor is under debate. The enzyme is active with cobalt, zinc, manganese or divalent iron ions.</text>
</comment>
<dbReference type="InterPro" id="IPR001714">
    <property type="entry name" value="Pept_M24_MAP"/>
</dbReference>
<gene>
    <name evidence="8" type="primary">map</name>
    <name evidence="8" type="ORF">ABUS76_00750</name>
</gene>
<dbReference type="SUPFAM" id="SSF55920">
    <property type="entry name" value="Creatinase/aminopeptidase"/>
    <property type="match status" value="1"/>
</dbReference>
<comment type="similarity">
    <text evidence="6">Belongs to the peptidase M24A family.</text>
</comment>
<dbReference type="PANTHER" id="PTHR43330">
    <property type="entry name" value="METHIONINE AMINOPEPTIDASE"/>
    <property type="match status" value="1"/>
</dbReference>
<dbReference type="GO" id="GO:0004239">
    <property type="term" value="F:initiator methionyl aminopeptidase activity"/>
    <property type="evidence" value="ECO:0007669"/>
    <property type="project" value="UniProtKB-EC"/>
</dbReference>
<dbReference type="AlphaFoldDB" id="A0AAU7ZY36"/>
<comment type="function">
    <text evidence="1">Removes the N-terminal methionine from nascent proteins. The N-terminal methionine is often cleaved when the second residue in the primary sequence is small and uncharged (Met-Ala-, Cys, Gly, Pro, Ser, Thr, or Val). Requires deformylation of the N(alpha)-formylated initiator methionine before it can be hydrolyzed.</text>
</comment>
<evidence type="ECO:0000256" key="2">
    <source>
        <dbReference type="ARBA" id="ARBA00022438"/>
    </source>
</evidence>
<evidence type="ECO:0000313" key="8">
    <source>
        <dbReference type="EMBL" id="XCC45283.1"/>
    </source>
</evidence>
<dbReference type="InterPro" id="IPR036005">
    <property type="entry name" value="Creatinase/aminopeptidase-like"/>
</dbReference>
<dbReference type="PRINTS" id="PR00599">
    <property type="entry name" value="MAPEPTIDASE"/>
</dbReference>
<evidence type="ECO:0000259" key="7">
    <source>
        <dbReference type="Pfam" id="PF00557"/>
    </source>
</evidence>